<dbReference type="Pfam" id="PF13185">
    <property type="entry name" value="GAF_2"/>
    <property type="match status" value="1"/>
</dbReference>
<protein>
    <submittedName>
        <fullName evidence="2">Diguanylate cyclase/phosphodiesterase (GGDEF &amp; EAL domains) with PAS/PAC sensor(S)</fullName>
    </submittedName>
</protein>
<dbReference type="InterPro" id="IPR043128">
    <property type="entry name" value="Rev_trsase/Diguanyl_cyclase"/>
</dbReference>
<feature type="domain" description="GGDEF" evidence="1">
    <location>
        <begin position="227"/>
        <end position="364"/>
    </location>
</feature>
<dbReference type="InterPro" id="IPR003018">
    <property type="entry name" value="GAF"/>
</dbReference>
<dbReference type="InterPro" id="IPR029787">
    <property type="entry name" value="Nucleotide_cyclase"/>
</dbReference>
<dbReference type="PROSITE" id="PS50887">
    <property type="entry name" value="GGDEF"/>
    <property type="match status" value="1"/>
</dbReference>
<dbReference type="PANTHER" id="PTHR45138">
    <property type="entry name" value="REGULATORY COMPONENTS OF SENSORY TRANSDUCTION SYSTEM"/>
    <property type="match status" value="1"/>
</dbReference>
<dbReference type="InterPro" id="IPR000160">
    <property type="entry name" value="GGDEF_dom"/>
</dbReference>
<dbReference type="InterPro" id="IPR050469">
    <property type="entry name" value="Diguanylate_Cyclase"/>
</dbReference>
<organism evidence="2">
    <name type="scientific">hydrothermal vent metagenome</name>
    <dbReference type="NCBI Taxonomy" id="652676"/>
    <lineage>
        <taxon>unclassified sequences</taxon>
        <taxon>metagenomes</taxon>
        <taxon>ecological metagenomes</taxon>
    </lineage>
</organism>
<accession>A0A3B1BW08</accession>
<dbReference type="SMART" id="SM00267">
    <property type="entry name" value="GGDEF"/>
    <property type="match status" value="1"/>
</dbReference>
<dbReference type="AlphaFoldDB" id="A0A3B1BW08"/>
<dbReference type="FunFam" id="3.30.70.270:FF:000001">
    <property type="entry name" value="Diguanylate cyclase domain protein"/>
    <property type="match status" value="1"/>
</dbReference>
<sequence length="365" mass="40416">MKTKTSGGKNESKLIELTRQHSEALTECVMEIFALYHVSKTLNISLSMDDIFGEAEEQMKELLDITEFSVMLLDNDTSILSVWKASSALYEDIKEITFKVGQGICGLVAETGEPITVGDTGKDKRFVSYGETQQKITSLFSAPLKSRNGKVIGVFNVHKDEPYAFKERDTLIYNAVATHIAQAVENSQLYNKTKNQAITEGLTKLYSKQYFMEVLQHEISDAKRRKSNFSVLMLDVDNFKAINDTYGHPEGDAVLKKIASTLKENTRKGDVLARYGGDEIIVFLRGTDRSKAMYVANKLLDNIRENVNANGGSSKESNGKITISAGVACFPESGDNINDIIKSADKALYAAKDFGRDRACLAPKN</sequence>
<dbReference type="PANTHER" id="PTHR45138:SF9">
    <property type="entry name" value="DIGUANYLATE CYCLASE DGCM-RELATED"/>
    <property type="match status" value="1"/>
</dbReference>
<dbReference type="NCBIfam" id="TIGR00254">
    <property type="entry name" value="GGDEF"/>
    <property type="match status" value="1"/>
</dbReference>
<dbReference type="GO" id="GO:0005886">
    <property type="term" value="C:plasma membrane"/>
    <property type="evidence" value="ECO:0007669"/>
    <property type="project" value="TreeGrafter"/>
</dbReference>
<reference evidence="2" key="1">
    <citation type="submission" date="2018-06" db="EMBL/GenBank/DDBJ databases">
        <authorList>
            <person name="Zhirakovskaya E."/>
        </authorList>
    </citation>
    <scope>NUCLEOTIDE SEQUENCE</scope>
</reference>
<dbReference type="Pfam" id="PF00990">
    <property type="entry name" value="GGDEF"/>
    <property type="match status" value="1"/>
</dbReference>
<gene>
    <name evidence="2" type="ORF">MNBD_NITROSPINAE04-1156</name>
</gene>
<evidence type="ECO:0000259" key="1">
    <source>
        <dbReference type="PROSITE" id="PS50887"/>
    </source>
</evidence>
<dbReference type="GO" id="GO:0043709">
    <property type="term" value="P:cell adhesion involved in single-species biofilm formation"/>
    <property type="evidence" value="ECO:0007669"/>
    <property type="project" value="TreeGrafter"/>
</dbReference>
<dbReference type="EMBL" id="UOGA01000226">
    <property type="protein sequence ID" value="VAX22526.1"/>
    <property type="molecule type" value="Genomic_DNA"/>
</dbReference>
<evidence type="ECO:0000313" key="2">
    <source>
        <dbReference type="EMBL" id="VAX22526.1"/>
    </source>
</evidence>
<dbReference type="SUPFAM" id="SSF55073">
    <property type="entry name" value="Nucleotide cyclase"/>
    <property type="match status" value="1"/>
</dbReference>
<dbReference type="SMART" id="SM00065">
    <property type="entry name" value="GAF"/>
    <property type="match status" value="1"/>
</dbReference>
<proteinExistence type="predicted"/>
<dbReference type="GO" id="GO:0052621">
    <property type="term" value="F:diguanylate cyclase activity"/>
    <property type="evidence" value="ECO:0007669"/>
    <property type="project" value="TreeGrafter"/>
</dbReference>
<dbReference type="InterPro" id="IPR029016">
    <property type="entry name" value="GAF-like_dom_sf"/>
</dbReference>
<name>A0A3B1BW08_9ZZZZ</name>
<dbReference type="GO" id="GO:1902201">
    <property type="term" value="P:negative regulation of bacterial-type flagellum-dependent cell motility"/>
    <property type="evidence" value="ECO:0007669"/>
    <property type="project" value="TreeGrafter"/>
</dbReference>
<dbReference type="CDD" id="cd01949">
    <property type="entry name" value="GGDEF"/>
    <property type="match status" value="1"/>
</dbReference>
<dbReference type="SUPFAM" id="SSF55781">
    <property type="entry name" value="GAF domain-like"/>
    <property type="match status" value="1"/>
</dbReference>
<dbReference type="Gene3D" id="3.30.450.40">
    <property type="match status" value="1"/>
</dbReference>
<dbReference type="Gene3D" id="3.30.70.270">
    <property type="match status" value="1"/>
</dbReference>